<dbReference type="Proteomes" id="UP001175271">
    <property type="component" value="Unassembled WGS sequence"/>
</dbReference>
<organism evidence="2 3">
    <name type="scientific">Steinernema hermaphroditum</name>
    <dbReference type="NCBI Taxonomy" id="289476"/>
    <lineage>
        <taxon>Eukaryota</taxon>
        <taxon>Metazoa</taxon>
        <taxon>Ecdysozoa</taxon>
        <taxon>Nematoda</taxon>
        <taxon>Chromadorea</taxon>
        <taxon>Rhabditida</taxon>
        <taxon>Tylenchina</taxon>
        <taxon>Panagrolaimomorpha</taxon>
        <taxon>Strongyloidoidea</taxon>
        <taxon>Steinernematidae</taxon>
        <taxon>Steinernema</taxon>
    </lineage>
</organism>
<gene>
    <name evidence="2" type="ORF">QR680_007657</name>
</gene>
<dbReference type="EMBL" id="JAUCMV010000001">
    <property type="protein sequence ID" value="KAK0422594.1"/>
    <property type="molecule type" value="Genomic_DNA"/>
</dbReference>
<comment type="caution">
    <text evidence="2">The sequence shown here is derived from an EMBL/GenBank/DDBJ whole genome shotgun (WGS) entry which is preliminary data.</text>
</comment>
<proteinExistence type="predicted"/>
<evidence type="ECO:0000313" key="2">
    <source>
        <dbReference type="EMBL" id="KAK0422594.1"/>
    </source>
</evidence>
<name>A0AA39IG25_9BILA</name>
<accession>A0AA39IG25</accession>
<feature type="signal peptide" evidence="1">
    <location>
        <begin position="1"/>
        <end position="22"/>
    </location>
</feature>
<keyword evidence="3" id="KW-1185">Reference proteome</keyword>
<keyword evidence="1" id="KW-0732">Signal</keyword>
<dbReference type="AlphaFoldDB" id="A0AA39IG25"/>
<evidence type="ECO:0000313" key="3">
    <source>
        <dbReference type="Proteomes" id="UP001175271"/>
    </source>
</evidence>
<feature type="chain" id="PRO_5041302215" evidence="1">
    <location>
        <begin position="23"/>
        <end position="72"/>
    </location>
</feature>
<sequence>MFTSRIHFFVCLFLAFFSASFCRSAFDRTEGAAVHPSDPCTDICMDYYYCMNMYENERDCAWKKKDCVCNRG</sequence>
<evidence type="ECO:0000256" key="1">
    <source>
        <dbReference type="SAM" id="SignalP"/>
    </source>
</evidence>
<protein>
    <submittedName>
        <fullName evidence="2">Uncharacterized protein</fullName>
    </submittedName>
</protein>
<reference evidence="2" key="1">
    <citation type="submission" date="2023-06" db="EMBL/GenBank/DDBJ databases">
        <title>Genomic analysis of the entomopathogenic nematode Steinernema hermaphroditum.</title>
        <authorList>
            <person name="Schwarz E.M."/>
            <person name="Heppert J.K."/>
            <person name="Baniya A."/>
            <person name="Schwartz H.T."/>
            <person name="Tan C.-H."/>
            <person name="Antoshechkin I."/>
            <person name="Sternberg P.W."/>
            <person name="Goodrich-Blair H."/>
            <person name="Dillman A.R."/>
        </authorList>
    </citation>
    <scope>NUCLEOTIDE SEQUENCE</scope>
    <source>
        <strain evidence="2">PS9179</strain>
        <tissue evidence="2">Whole animal</tissue>
    </source>
</reference>